<keyword evidence="6 13" id="KW-0812">Transmembrane</keyword>
<name>A0ABY3AZ17_9BACL</name>
<sequence>MVPLRNKNRFLHVLPGRIRVEIYGLKGSKSAAEILTHSLSACNGIHRAEPCAVTGKVLLLYDVKLISERHIFHILREIENRICSPTALPCVRNEDTGAKEAQREAAAAQAESGISFDLPIPSVTPKSNTNETKEKIPFALAISMTGLAALGIKQICFGRSALARSPAPFYLSAFVSIVTGYPFLKRGIQTYSDKKKINSDLVLGTSALALALLRENFVALAGLSLLQYVNWKRSQSVLNGQQETSMSPEIQAYSHKAGKLGCIAAGLTWAVTRNPLRAIAVLLAANPRVMTVPAQYAWKQAELVSEERKYVVPEKGSLSQLARTKTILFEDSSLLFNRSDSEEIQCMAEKEENEDKVLCLAASLMEKTEHPWKDEVFIKAQRTHRTIRTAFHVEEEPEGIKGKVNDRQVILGSYKYMEEHGIDCSPYELKCKRLARNECDVLLVGSQGNGKGECLGLIARHRQAKVNAYGSMAFPLSEKGWRLGLLHNSLDFSADELSQYRMDTSWLAFEHGEVIERIAALKQQGEETLFVSGLEQNPLNEFYKEAGVQTISIDELQHIEESALYAEKTEQIINEHASIAKKWNVVGSAFATLGMISAPVVSLIGDALSLVFISRTKNRSEAFLSSTEVTYKDEAAVTSEALTWHQLPNEQIITKFRTNLQSGLTSDQVLSTRSQYGPNQLESKQPTPWLIAYLGQFKEFTTLILLGTSALAFLTGGLFDGLAMGTILLANAAIGTIQERKAEKVVDKLNQFQPPVCKVLRQGQYVELNAVELVPGDIVSLEAGDRVPADIRLINSWNMRVNESTLTGESVPVEKDEASLSEDCALAERTNMLFMGTDVCGGKGTGIVVQTGMNTEMGHLMSLLKDQEKEVTPLQEKVTSISKKFVKGALIVGGIVFAIGMLRGIPFPQMISTSITLAASAIPEGLPVTITIALSAGIFRMAKKNALIRKLSSLETLGRTTVICTDKTGTLTKNEMTVKVLSTADRAWNVTGDGYEPTGALEELAIDAAAAAELKNVKSCEPPSAHPDLTRLLQICLLCNNSKLEQQEGQWITKGDPTEGALLTLAGKNGLWLNDMAHWHRGYEIPFDSKTAKMSVVCKDEQTEQECYLFSKGAVETILRHCNRYQKNGEVLPLSEEQKLHIIQQNEKFSEAALRVLAFAYRPLDENIDNDSIDDEHDLIYVGMTGMMDPPKAEVEQNIQEAFALGLKPVMITGDHPITAIAIAKQLGINSDAQSVVTGHELDRLSDEELLQIVDRISIFARVTPEHKLRIVTALQKSGQIVAMTGDGVNDTPAIKQANVGIAMGRTGTEVTKETADMVLTEDHFGTILEGVKEGRTIIGNIRKALGCLLTGNLAEIIVTSVAVMVGLPIPLVPIQILLMNLLTDALPAMVLAVNPGQKTKQQKRTDIIDKDLYQKVITRGVLLGLGSLGLFAASLAVGAPVPVAQSVAFATLVAGQLIQTFSWRQEGSEETVRDWTKDRFLIGALCVSWLALLGAIYIPPLTGFFHTARLPLHYWLPILGVAGSVSLLSKPILALISNKQTSVDFTANHINAAA</sequence>
<keyword evidence="9" id="KW-1278">Translocase</keyword>
<dbReference type="Gene3D" id="3.40.1110.10">
    <property type="entry name" value="Calcium-transporting ATPase, cytoplasmic domain N"/>
    <property type="match status" value="2"/>
</dbReference>
<dbReference type="SFLD" id="SFLDF00027">
    <property type="entry name" value="p-type_atpase"/>
    <property type="match status" value="1"/>
</dbReference>
<comment type="similarity">
    <text evidence="2">Belongs to the cation transport ATPase (P-type) (TC 3.A.3) family. Type IIA subfamily.</text>
</comment>
<comment type="subcellular location">
    <subcellularLocation>
        <location evidence="1">Cell membrane</location>
        <topology evidence="1">Multi-pass membrane protein</topology>
    </subcellularLocation>
</comment>
<dbReference type="NCBIfam" id="TIGR01494">
    <property type="entry name" value="ATPase_P-type"/>
    <property type="match status" value="2"/>
</dbReference>
<dbReference type="Pfam" id="PF19991">
    <property type="entry name" value="HMA_2"/>
    <property type="match status" value="1"/>
</dbReference>
<dbReference type="InterPro" id="IPR001757">
    <property type="entry name" value="P_typ_ATPase"/>
</dbReference>
<keyword evidence="7" id="KW-0547">Nucleotide-binding</keyword>
<accession>A0ABY3AZ17</accession>
<dbReference type="Pfam" id="PF00689">
    <property type="entry name" value="Cation_ATPase_C"/>
    <property type="match status" value="1"/>
</dbReference>
<dbReference type="SFLD" id="SFLDG00002">
    <property type="entry name" value="C1.7:_P-type_atpase_like"/>
    <property type="match status" value="1"/>
</dbReference>
<dbReference type="PROSITE" id="PS00154">
    <property type="entry name" value="ATPASE_E1_E2"/>
    <property type="match status" value="1"/>
</dbReference>
<dbReference type="InterPro" id="IPR044492">
    <property type="entry name" value="P_typ_ATPase_HD_dom"/>
</dbReference>
<evidence type="ECO:0000313" key="15">
    <source>
        <dbReference type="EMBL" id="TQR95568.1"/>
    </source>
</evidence>
<dbReference type="InterPro" id="IPR008250">
    <property type="entry name" value="ATPase_P-typ_transduc_dom_A_sf"/>
</dbReference>
<evidence type="ECO:0000256" key="4">
    <source>
        <dbReference type="ARBA" id="ARBA00022475"/>
    </source>
</evidence>
<dbReference type="SFLD" id="SFLDS00003">
    <property type="entry name" value="Haloacid_Dehalogenase"/>
    <property type="match status" value="1"/>
</dbReference>
<keyword evidence="3" id="KW-0813">Transport</keyword>
<organism evidence="15 16">
    <name type="scientific">Paenibacillus ottowii</name>
    <dbReference type="NCBI Taxonomy" id="2315729"/>
    <lineage>
        <taxon>Bacteria</taxon>
        <taxon>Bacillati</taxon>
        <taxon>Bacillota</taxon>
        <taxon>Bacilli</taxon>
        <taxon>Bacillales</taxon>
        <taxon>Paenibacillaceae</taxon>
        <taxon>Paenibacillus</taxon>
    </lineage>
</organism>
<dbReference type="SMART" id="SM00831">
    <property type="entry name" value="Cation_ATPase_N"/>
    <property type="match status" value="1"/>
</dbReference>
<comment type="caution">
    <text evidence="15">The sequence shown here is derived from an EMBL/GenBank/DDBJ whole genome shotgun (WGS) entry which is preliminary data.</text>
</comment>
<evidence type="ECO:0000256" key="11">
    <source>
        <dbReference type="ARBA" id="ARBA00023065"/>
    </source>
</evidence>
<dbReference type="SUPFAM" id="SSF56784">
    <property type="entry name" value="HAD-like"/>
    <property type="match status" value="1"/>
</dbReference>
<evidence type="ECO:0000256" key="3">
    <source>
        <dbReference type="ARBA" id="ARBA00022448"/>
    </source>
</evidence>
<dbReference type="InterPro" id="IPR036412">
    <property type="entry name" value="HAD-like_sf"/>
</dbReference>
<dbReference type="Proteomes" id="UP000319219">
    <property type="component" value="Unassembled WGS sequence"/>
</dbReference>
<dbReference type="InterPro" id="IPR018303">
    <property type="entry name" value="ATPase_P-typ_P_site"/>
</dbReference>
<feature type="transmembrane region" description="Helical" evidence="13">
    <location>
        <begin position="1444"/>
        <end position="1460"/>
    </location>
</feature>
<feature type="transmembrane region" description="Helical" evidence="13">
    <location>
        <begin position="1374"/>
        <end position="1396"/>
    </location>
</feature>
<dbReference type="Gene3D" id="1.20.1110.10">
    <property type="entry name" value="Calcium-transporting ATPase, transmembrane domain"/>
    <property type="match status" value="1"/>
</dbReference>
<dbReference type="InterPro" id="IPR004014">
    <property type="entry name" value="ATPase_P-typ_cation-transptr_N"/>
</dbReference>
<dbReference type="InterPro" id="IPR023298">
    <property type="entry name" value="ATPase_P-typ_TM_dom_sf"/>
</dbReference>
<feature type="transmembrane region" description="Helical" evidence="13">
    <location>
        <begin position="1417"/>
        <end position="1438"/>
    </location>
</feature>
<reference evidence="15 16" key="1">
    <citation type="submission" date="2019-07" db="EMBL/GenBank/DDBJ databases">
        <title>Paenibacillus ottowii sp. nov. isolated from a fermentation system processing bovine manure.</title>
        <authorList>
            <person name="Velazquez L.F."/>
            <person name="Rajbanshi S."/>
            <person name="Guan S."/>
            <person name="Hinchee M."/>
            <person name="Welsh A."/>
        </authorList>
    </citation>
    <scope>NUCLEOTIDE SEQUENCE [LARGE SCALE GENOMIC DNA]</scope>
    <source>
        <strain evidence="15 16">MS2379</strain>
    </source>
</reference>
<dbReference type="Pfam" id="PF13246">
    <property type="entry name" value="Cation_ATPase"/>
    <property type="match status" value="1"/>
</dbReference>
<evidence type="ECO:0000256" key="7">
    <source>
        <dbReference type="ARBA" id="ARBA00022741"/>
    </source>
</evidence>
<evidence type="ECO:0000256" key="5">
    <source>
        <dbReference type="ARBA" id="ARBA00022553"/>
    </source>
</evidence>
<feature type="domain" description="Cation-transporting P-type ATPase N-terminal" evidence="14">
    <location>
        <begin position="643"/>
        <end position="717"/>
    </location>
</feature>
<dbReference type="SUPFAM" id="SSF81660">
    <property type="entry name" value="Metal cation-transporting ATPase, ATP-binding domain N"/>
    <property type="match status" value="2"/>
</dbReference>
<dbReference type="InterPro" id="IPR023214">
    <property type="entry name" value="HAD_sf"/>
</dbReference>
<dbReference type="InterPro" id="IPR059000">
    <property type="entry name" value="ATPase_P-type_domA"/>
</dbReference>
<evidence type="ECO:0000256" key="6">
    <source>
        <dbReference type="ARBA" id="ARBA00022692"/>
    </source>
</evidence>
<dbReference type="PRINTS" id="PR00120">
    <property type="entry name" value="HATPASE"/>
</dbReference>
<keyword evidence="5" id="KW-0597">Phosphoprotein</keyword>
<evidence type="ECO:0000256" key="2">
    <source>
        <dbReference type="ARBA" id="ARBA00005675"/>
    </source>
</evidence>
<evidence type="ECO:0000256" key="12">
    <source>
        <dbReference type="ARBA" id="ARBA00023136"/>
    </source>
</evidence>
<protein>
    <submittedName>
        <fullName evidence="15">Cation-translocating P-type ATPase</fullName>
    </submittedName>
</protein>
<dbReference type="Pfam" id="PF00690">
    <property type="entry name" value="Cation_ATPase_N"/>
    <property type="match status" value="1"/>
</dbReference>
<dbReference type="PANTHER" id="PTHR43294:SF21">
    <property type="entry name" value="CATION TRANSPORTING ATPASE"/>
    <property type="match status" value="1"/>
</dbReference>
<evidence type="ECO:0000313" key="16">
    <source>
        <dbReference type="Proteomes" id="UP000319219"/>
    </source>
</evidence>
<gene>
    <name evidence="15" type="ORF">FKV70_22470</name>
</gene>
<feature type="transmembrane region" description="Helical" evidence="13">
    <location>
        <begin position="925"/>
        <end position="942"/>
    </location>
</feature>
<evidence type="ECO:0000256" key="9">
    <source>
        <dbReference type="ARBA" id="ARBA00022967"/>
    </source>
</evidence>
<dbReference type="EMBL" id="VIJZ01000012">
    <property type="protein sequence ID" value="TQR95568.1"/>
    <property type="molecule type" value="Genomic_DNA"/>
</dbReference>
<keyword evidence="16" id="KW-1185">Reference proteome</keyword>
<feature type="transmembrane region" description="Helical" evidence="13">
    <location>
        <begin position="1346"/>
        <end position="1368"/>
    </location>
</feature>
<evidence type="ECO:0000256" key="10">
    <source>
        <dbReference type="ARBA" id="ARBA00022989"/>
    </source>
</evidence>
<evidence type="ECO:0000256" key="13">
    <source>
        <dbReference type="SAM" id="Phobius"/>
    </source>
</evidence>
<dbReference type="InterPro" id="IPR023299">
    <property type="entry name" value="ATPase_P-typ_cyto_dom_N"/>
</dbReference>
<dbReference type="Pfam" id="PF00122">
    <property type="entry name" value="E1-E2_ATPase"/>
    <property type="match status" value="1"/>
</dbReference>
<feature type="transmembrane region" description="Helical" evidence="13">
    <location>
        <begin position="885"/>
        <end position="905"/>
    </location>
</feature>
<keyword evidence="10 13" id="KW-1133">Transmembrane helix</keyword>
<dbReference type="InterPro" id="IPR006068">
    <property type="entry name" value="ATPase_P-typ_cation-transptr_C"/>
</dbReference>
<dbReference type="SUPFAM" id="SSF81653">
    <property type="entry name" value="Calcium ATPase, transduction domain A"/>
    <property type="match status" value="1"/>
</dbReference>
<evidence type="ECO:0000256" key="1">
    <source>
        <dbReference type="ARBA" id="ARBA00004651"/>
    </source>
</evidence>
<dbReference type="PRINTS" id="PR00119">
    <property type="entry name" value="CATATPASE"/>
</dbReference>
<proteinExistence type="inferred from homology"/>
<feature type="transmembrane region" description="Helical" evidence="13">
    <location>
        <begin position="1513"/>
        <end position="1530"/>
    </location>
</feature>
<keyword evidence="11" id="KW-0406">Ion transport</keyword>
<evidence type="ECO:0000259" key="14">
    <source>
        <dbReference type="SMART" id="SM00831"/>
    </source>
</evidence>
<keyword evidence="12 13" id="KW-0472">Membrane</keyword>
<keyword evidence="8" id="KW-0067">ATP-binding</keyword>
<dbReference type="InterPro" id="IPR050510">
    <property type="entry name" value="Cation_transp_ATPase_P-type"/>
</dbReference>
<evidence type="ECO:0000256" key="8">
    <source>
        <dbReference type="ARBA" id="ARBA00022840"/>
    </source>
</evidence>
<dbReference type="SUPFAM" id="SSF81665">
    <property type="entry name" value="Calcium ATPase, transmembrane domain M"/>
    <property type="match status" value="1"/>
</dbReference>
<feature type="transmembrane region" description="Helical" evidence="13">
    <location>
        <begin position="1481"/>
        <end position="1501"/>
    </location>
</feature>
<dbReference type="Gene3D" id="3.40.50.1000">
    <property type="entry name" value="HAD superfamily/HAD-like"/>
    <property type="match status" value="1"/>
</dbReference>
<dbReference type="Gene3D" id="2.70.150.10">
    <property type="entry name" value="Calcium-transporting ATPase, cytoplasmic transduction domain A"/>
    <property type="match status" value="1"/>
</dbReference>
<keyword evidence="4" id="KW-1003">Cell membrane</keyword>
<dbReference type="PANTHER" id="PTHR43294">
    <property type="entry name" value="SODIUM/POTASSIUM-TRANSPORTING ATPASE SUBUNIT ALPHA"/>
    <property type="match status" value="1"/>
</dbReference>